<gene>
    <name evidence="3" type="ORF">FrCorBMG51_00160</name>
</gene>
<accession>A0ABR5F8N6</accession>
<feature type="region of interest" description="Disordered" evidence="1">
    <location>
        <begin position="1"/>
        <end position="76"/>
    </location>
</feature>
<dbReference type="InterPro" id="IPR012347">
    <property type="entry name" value="Ferritin-like"/>
</dbReference>
<dbReference type="InterPro" id="IPR009078">
    <property type="entry name" value="Ferritin-like_SF"/>
</dbReference>
<evidence type="ECO:0000313" key="4">
    <source>
        <dbReference type="Proteomes" id="UP000035425"/>
    </source>
</evidence>
<proteinExistence type="predicted"/>
<reference evidence="3 4" key="1">
    <citation type="submission" date="2014-12" db="EMBL/GenBank/DDBJ databases">
        <title>Frankia sp. BMG5.1 draft genome.</title>
        <authorList>
            <person name="Gtari M."/>
            <person name="Ghodhbane-Gtari F."/>
            <person name="Nouioui I."/>
            <person name="Ktari A."/>
            <person name="Hezbri K."/>
            <person name="Mimouni W."/>
            <person name="Sbissi I."/>
            <person name="Ayari A."/>
            <person name="Yamanaka T."/>
            <person name="Normand P."/>
            <person name="Tisa L.S."/>
            <person name="Boudabous A."/>
        </authorList>
    </citation>
    <scope>NUCLEOTIDE SEQUENCE [LARGE SCALE GENOMIC DNA]</scope>
    <source>
        <strain evidence="3 4">BMG5.1</strain>
    </source>
</reference>
<feature type="compositionally biased region" description="Basic and acidic residues" evidence="1">
    <location>
        <begin position="62"/>
        <end position="76"/>
    </location>
</feature>
<dbReference type="EMBL" id="JWIO01000001">
    <property type="protein sequence ID" value="KLL13010.1"/>
    <property type="molecule type" value="Genomic_DNA"/>
</dbReference>
<evidence type="ECO:0000313" key="3">
    <source>
        <dbReference type="EMBL" id="KLL13010.1"/>
    </source>
</evidence>
<evidence type="ECO:0000256" key="1">
    <source>
        <dbReference type="SAM" id="MobiDB-lite"/>
    </source>
</evidence>
<feature type="domain" description="Ferritin-like" evidence="2">
    <location>
        <begin position="92"/>
        <end position="269"/>
    </location>
</feature>
<dbReference type="Gene3D" id="1.20.1260.10">
    <property type="match status" value="1"/>
</dbReference>
<evidence type="ECO:0000259" key="2">
    <source>
        <dbReference type="Pfam" id="PF13794"/>
    </source>
</evidence>
<sequence length="299" mass="31156">MTDSTGTGRVGFPAPSIGGDDAGGEAGGAGTARGPDPEGRKWSDHDSAVPGARAHGVATDAPEPHRDAQARDAQARDVQARDAVRAGIPDIAVVDLLGLLAFGELTAFERLATDARMAPTLTDKIALAGIAAAEFAHFEEVRAHLLGVGVDPVRAMEPFVSPLTNFHNLTAPADWLESLVKVYVGDSIAADFYREIATVLDPDVRALVLDVLADTGHAAFAVGRVRAAIEADPTVAGRLALWARRLVGEALTEAQRVAVERSALAALLNGIGDLTALAELFNRITLAHTARMDALGLST</sequence>
<dbReference type="Proteomes" id="UP000035425">
    <property type="component" value="Unassembled WGS sequence"/>
</dbReference>
<keyword evidence="4" id="KW-1185">Reference proteome</keyword>
<organism evidence="3 4">
    <name type="scientific">Protofrankia coriariae</name>
    <dbReference type="NCBI Taxonomy" id="1562887"/>
    <lineage>
        <taxon>Bacteria</taxon>
        <taxon>Bacillati</taxon>
        <taxon>Actinomycetota</taxon>
        <taxon>Actinomycetes</taxon>
        <taxon>Frankiales</taxon>
        <taxon>Frankiaceae</taxon>
        <taxon>Protofrankia</taxon>
    </lineage>
</organism>
<feature type="compositionally biased region" description="Basic and acidic residues" evidence="1">
    <location>
        <begin position="35"/>
        <end position="47"/>
    </location>
</feature>
<dbReference type="SUPFAM" id="SSF47240">
    <property type="entry name" value="Ferritin-like"/>
    <property type="match status" value="1"/>
</dbReference>
<dbReference type="InterPro" id="IPR059125">
    <property type="entry name" value="Ferritin_actino"/>
</dbReference>
<dbReference type="CDD" id="cd00657">
    <property type="entry name" value="Ferritin_like"/>
    <property type="match status" value="1"/>
</dbReference>
<protein>
    <recommendedName>
        <fullName evidence="2">Ferritin-like domain-containing protein</fullName>
    </recommendedName>
</protein>
<comment type="caution">
    <text evidence="3">The sequence shown here is derived from an EMBL/GenBank/DDBJ whole genome shotgun (WGS) entry which is preliminary data.</text>
</comment>
<dbReference type="Pfam" id="PF13794">
    <property type="entry name" value="MiaE_2"/>
    <property type="match status" value="1"/>
</dbReference>
<name>A0ABR5F8N6_9ACTN</name>
<feature type="compositionally biased region" description="Gly residues" evidence="1">
    <location>
        <begin position="20"/>
        <end position="31"/>
    </location>
</feature>